<dbReference type="RefSeq" id="XP_043129554.1">
    <property type="nucleotide sequence ID" value="XM_043273619.1"/>
</dbReference>
<accession>A0A9P3C1H5</accession>
<proteinExistence type="predicted"/>
<protein>
    <submittedName>
        <fullName evidence="1">Uncharacterized protein</fullName>
    </submittedName>
</protein>
<comment type="caution">
    <text evidence="1">The sequence shown here is derived from an EMBL/GenBank/DDBJ whole genome shotgun (WGS) entry which is preliminary data.</text>
</comment>
<dbReference type="AlphaFoldDB" id="A0A9P3C1H5"/>
<dbReference type="EMBL" id="BOPL01000010">
    <property type="protein sequence ID" value="GIK06368.1"/>
    <property type="molecule type" value="Genomic_DNA"/>
</dbReference>
<organism evidence="1 2">
    <name type="scientific">Aspergillus viridinutans</name>
    <dbReference type="NCBI Taxonomy" id="75553"/>
    <lineage>
        <taxon>Eukaryota</taxon>
        <taxon>Fungi</taxon>
        <taxon>Dikarya</taxon>
        <taxon>Ascomycota</taxon>
        <taxon>Pezizomycotina</taxon>
        <taxon>Eurotiomycetes</taxon>
        <taxon>Eurotiomycetidae</taxon>
        <taxon>Eurotiales</taxon>
        <taxon>Aspergillaceae</taxon>
        <taxon>Aspergillus</taxon>
        <taxon>Aspergillus subgen. Fumigati</taxon>
    </lineage>
</organism>
<dbReference type="GeneID" id="66929998"/>
<keyword evidence="2" id="KW-1185">Reference proteome</keyword>
<evidence type="ECO:0000313" key="2">
    <source>
        <dbReference type="Proteomes" id="UP000710440"/>
    </source>
</evidence>
<evidence type="ECO:0000313" key="1">
    <source>
        <dbReference type="EMBL" id="GIK06368.1"/>
    </source>
</evidence>
<dbReference type="OrthoDB" id="4358598at2759"/>
<reference evidence="1 2" key="1">
    <citation type="submission" date="2021-02" db="EMBL/GenBank/DDBJ databases">
        <title>Pan-genome distribution and transcriptional activeness of fungal secondary metabolism genes in Aspergillus section Fumigati.</title>
        <authorList>
            <person name="Takahashi H."/>
            <person name="Umemura M."/>
            <person name="Ninomiya A."/>
            <person name="Kusuya Y."/>
            <person name="Urayama S."/>
            <person name="Shimizu M."/>
            <person name="Watanabe A."/>
            <person name="Kamei K."/>
            <person name="Yaguchi T."/>
            <person name="Hagiwara D."/>
        </authorList>
    </citation>
    <scope>NUCLEOTIDE SEQUENCE [LARGE SCALE GENOMIC DNA]</scope>
    <source>
        <strain evidence="1 2">IFM 47045</strain>
    </source>
</reference>
<gene>
    <name evidence="1" type="ORF">Aspvir_002016</name>
</gene>
<sequence length="94" mass="10673">MYSDEWPAINAENPVVYRVRGSVAGLGASTPFEEPSKLVRHLKRTHNLTLPDKKPGLLNAREQRLHDNGLEWLARCAFFGRDKVDDEAPVPNRH</sequence>
<dbReference type="Proteomes" id="UP000710440">
    <property type="component" value="Unassembled WGS sequence"/>
</dbReference>
<name>A0A9P3C1H5_ASPVI</name>